<evidence type="ECO:0000313" key="2">
    <source>
        <dbReference type="Proteomes" id="UP001420932"/>
    </source>
</evidence>
<proteinExistence type="predicted"/>
<dbReference type="AlphaFoldDB" id="A0AAP0KFZ0"/>
<sequence length="49" mass="5851">MNTYVIRSSAVMLEQFHQKKVVRATSKRWCGNAPTKREWFVQQIVVVWL</sequence>
<accession>A0AAP0KFZ0</accession>
<organism evidence="1 2">
    <name type="scientific">Stephania yunnanensis</name>
    <dbReference type="NCBI Taxonomy" id="152371"/>
    <lineage>
        <taxon>Eukaryota</taxon>
        <taxon>Viridiplantae</taxon>
        <taxon>Streptophyta</taxon>
        <taxon>Embryophyta</taxon>
        <taxon>Tracheophyta</taxon>
        <taxon>Spermatophyta</taxon>
        <taxon>Magnoliopsida</taxon>
        <taxon>Ranunculales</taxon>
        <taxon>Menispermaceae</taxon>
        <taxon>Menispermoideae</taxon>
        <taxon>Cissampelideae</taxon>
        <taxon>Stephania</taxon>
    </lineage>
</organism>
<dbReference type="EMBL" id="JBBNAF010000004">
    <property type="protein sequence ID" value="KAK9151858.1"/>
    <property type="molecule type" value="Genomic_DNA"/>
</dbReference>
<reference evidence="1 2" key="1">
    <citation type="submission" date="2024-01" db="EMBL/GenBank/DDBJ databases">
        <title>Genome assemblies of Stephania.</title>
        <authorList>
            <person name="Yang L."/>
        </authorList>
    </citation>
    <scope>NUCLEOTIDE SEQUENCE [LARGE SCALE GENOMIC DNA]</scope>
    <source>
        <strain evidence="1">YNDBR</strain>
        <tissue evidence="1">Leaf</tissue>
    </source>
</reference>
<dbReference type="Proteomes" id="UP001420932">
    <property type="component" value="Unassembled WGS sequence"/>
</dbReference>
<comment type="caution">
    <text evidence="1">The sequence shown here is derived from an EMBL/GenBank/DDBJ whole genome shotgun (WGS) entry which is preliminary data.</text>
</comment>
<protein>
    <submittedName>
        <fullName evidence="1">Uncharacterized protein</fullName>
    </submittedName>
</protein>
<gene>
    <name evidence="1" type="ORF">Syun_010167</name>
</gene>
<name>A0AAP0KFZ0_9MAGN</name>
<evidence type="ECO:0000313" key="1">
    <source>
        <dbReference type="EMBL" id="KAK9151858.1"/>
    </source>
</evidence>
<keyword evidence="2" id="KW-1185">Reference proteome</keyword>